<dbReference type="KEGG" id="snn:EWH46_08140"/>
<dbReference type="GO" id="GO:0005506">
    <property type="term" value="F:iron ion binding"/>
    <property type="evidence" value="ECO:0007669"/>
    <property type="project" value="InterPro"/>
</dbReference>
<gene>
    <name evidence="1" type="ORF">EWH46_08140</name>
</gene>
<sequence length="203" mass="21906">MRAGEIGAAAFIGAALSGIAVRPGRAGHTCGFCLWRLRPDMTSNRSTNRLFSRSLLMLAGAGTLAVTLAGCSAEPADTHPDQPVSKRREIFKSFTRNFEPIGQVARDRKPYQAAEFLAQAQALQKLADQPWALFPADSNYPPTRALSAVWDKPAEFAQASADYRQKVDALVAAAQGSDLDRIKAAVSQVEGSCRSCHDAFRKP</sequence>
<dbReference type="SUPFAM" id="SSF47175">
    <property type="entry name" value="Cytochromes"/>
    <property type="match status" value="1"/>
</dbReference>
<dbReference type="Gene3D" id="1.20.120.10">
    <property type="entry name" value="Cytochrome c/b562"/>
    <property type="match status" value="1"/>
</dbReference>
<reference evidence="1 2" key="1">
    <citation type="submission" date="2019-02" db="EMBL/GenBank/DDBJ databases">
        <title>Complete Genome Sequence and Methylome Analysis of Sphaerotilus natans subsp. sulfidivorans D-507.</title>
        <authorList>
            <person name="Fomenkov A."/>
            <person name="Gridneva E."/>
            <person name="Smolyakov D."/>
            <person name="Dubinina G."/>
            <person name="Vincze T."/>
            <person name="Grabovich M."/>
            <person name="Roberts R.J."/>
        </authorList>
    </citation>
    <scope>NUCLEOTIDE SEQUENCE [LARGE SCALE GENOMIC DNA]</scope>
    <source>
        <strain evidence="1 2">D-507</strain>
    </source>
</reference>
<proteinExistence type="predicted"/>
<dbReference type="PROSITE" id="PS51009">
    <property type="entry name" value="CYTCII"/>
    <property type="match status" value="1"/>
</dbReference>
<dbReference type="GO" id="GO:0022900">
    <property type="term" value="P:electron transport chain"/>
    <property type="evidence" value="ECO:0007669"/>
    <property type="project" value="InterPro"/>
</dbReference>
<dbReference type="Proteomes" id="UP000323522">
    <property type="component" value="Chromosome"/>
</dbReference>
<dbReference type="GO" id="GO:0020037">
    <property type="term" value="F:heme binding"/>
    <property type="evidence" value="ECO:0007669"/>
    <property type="project" value="InterPro"/>
</dbReference>
<organism evidence="1 2">
    <name type="scientific">Sphaerotilus sulfidivorans</name>
    <dbReference type="NCBI Taxonomy" id="639200"/>
    <lineage>
        <taxon>Bacteria</taxon>
        <taxon>Pseudomonadati</taxon>
        <taxon>Pseudomonadota</taxon>
        <taxon>Betaproteobacteria</taxon>
        <taxon>Burkholderiales</taxon>
        <taxon>Sphaerotilaceae</taxon>
        <taxon>Sphaerotilus</taxon>
    </lineage>
</organism>
<protein>
    <submittedName>
        <fullName evidence="1">Cytochrome c</fullName>
    </submittedName>
</protein>
<name>A0A5C1PZW5_9BURK</name>
<dbReference type="EMBL" id="CP035708">
    <property type="protein sequence ID" value="QEN00748.1"/>
    <property type="molecule type" value="Genomic_DNA"/>
</dbReference>
<evidence type="ECO:0000313" key="1">
    <source>
        <dbReference type="EMBL" id="QEN00748.1"/>
    </source>
</evidence>
<dbReference type="InterPro" id="IPR002321">
    <property type="entry name" value="Cyt_c_II"/>
</dbReference>
<accession>A0A5C1PZW5</accession>
<dbReference type="OrthoDB" id="5520910at2"/>
<evidence type="ECO:0000313" key="2">
    <source>
        <dbReference type="Proteomes" id="UP000323522"/>
    </source>
</evidence>
<dbReference type="GO" id="GO:0009055">
    <property type="term" value="F:electron transfer activity"/>
    <property type="evidence" value="ECO:0007669"/>
    <property type="project" value="InterPro"/>
</dbReference>
<dbReference type="InterPro" id="IPR010980">
    <property type="entry name" value="Cyt_c/b562"/>
</dbReference>
<dbReference type="AlphaFoldDB" id="A0A5C1PZW5"/>
<dbReference type="Pfam" id="PF01322">
    <property type="entry name" value="Cytochrom_C_2"/>
    <property type="match status" value="1"/>
</dbReference>